<gene>
    <name evidence="8" type="ORF">LSTR_LSTR006083</name>
</gene>
<dbReference type="PANTHER" id="PTHR11731">
    <property type="entry name" value="PROTEASE FAMILY S9B,C DIPEPTIDYL-PEPTIDASE IV-RELATED"/>
    <property type="match status" value="1"/>
</dbReference>
<feature type="region of interest" description="Disordered" evidence="4">
    <location>
        <begin position="1"/>
        <end position="27"/>
    </location>
</feature>
<dbReference type="SUPFAM" id="SSF53474">
    <property type="entry name" value="alpha/beta-Hydrolases"/>
    <property type="match status" value="1"/>
</dbReference>
<dbReference type="AlphaFoldDB" id="A0A482WY99"/>
<keyword evidence="5" id="KW-0472">Membrane</keyword>
<organism evidence="8 9">
    <name type="scientific">Laodelphax striatellus</name>
    <name type="common">Small brown planthopper</name>
    <name type="synonym">Delphax striatella</name>
    <dbReference type="NCBI Taxonomy" id="195883"/>
    <lineage>
        <taxon>Eukaryota</taxon>
        <taxon>Metazoa</taxon>
        <taxon>Ecdysozoa</taxon>
        <taxon>Arthropoda</taxon>
        <taxon>Hexapoda</taxon>
        <taxon>Insecta</taxon>
        <taxon>Pterygota</taxon>
        <taxon>Neoptera</taxon>
        <taxon>Paraneoptera</taxon>
        <taxon>Hemiptera</taxon>
        <taxon>Auchenorrhyncha</taxon>
        <taxon>Fulgoroidea</taxon>
        <taxon>Delphacidae</taxon>
        <taxon>Criomorphinae</taxon>
        <taxon>Laodelphax</taxon>
    </lineage>
</organism>
<dbReference type="InParanoid" id="A0A482WY99"/>
<dbReference type="InterPro" id="IPR029058">
    <property type="entry name" value="AB_hydrolase_fold"/>
</dbReference>
<keyword evidence="5" id="KW-0812">Transmembrane</keyword>
<feature type="transmembrane region" description="Helical" evidence="5">
    <location>
        <begin position="42"/>
        <end position="63"/>
    </location>
</feature>
<reference evidence="8 9" key="1">
    <citation type="journal article" date="2017" name="Gigascience">
        <title>Genome sequence of the small brown planthopper, Laodelphax striatellus.</title>
        <authorList>
            <person name="Zhu J."/>
            <person name="Jiang F."/>
            <person name="Wang X."/>
            <person name="Yang P."/>
            <person name="Bao Y."/>
            <person name="Zhao W."/>
            <person name="Wang W."/>
            <person name="Lu H."/>
            <person name="Wang Q."/>
            <person name="Cui N."/>
            <person name="Li J."/>
            <person name="Chen X."/>
            <person name="Luo L."/>
            <person name="Yu J."/>
            <person name="Kang L."/>
            <person name="Cui F."/>
        </authorList>
    </citation>
    <scope>NUCLEOTIDE SEQUENCE [LARGE SCALE GENOMIC DNA]</scope>
    <source>
        <strain evidence="8">Lst14</strain>
    </source>
</reference>
<dbReference type="GO" id="GO:0006508">
    <property type="term" value="P:proteolysis"/>
    <property type="evidence" value="ECO:0007669"/>
    <property type="project" value="InterPro"/>
</dbReference>
<evidence type="ECO:0000256" key="3">
    <source>
        <dbReference type="ARBA" id="ARBA00072929"/>
    </source>
</evidence>
<dbReference type="InterPro" id="IPR050278">
    <property type="entry name" value="Serine_Prot_S9B/DPPIV"/>
</dbReference>
<dbReference type="InterPro" id="IPR002469">
    <property type="entry name" value="Peptidase_S9B_N"/>
</dbReference>
<evidence type="ECO:0000256" key="1">
    <source>
        <dbReference type="ARBA" id="ARBA00010036"/>
    </source>
</evidence>
<evidence type="ECO:0000259" key="7">
    <source>
        <dbReference type="Pfam" id="PF00930"/>
    </source>
</evidence>
<dbReference type="Gene3D" id="3.40.50.1820">
    <property type="entry name" value="alpha/beta hydrolase"/>
    <property type="match status" value="1"/>
</dbReference>
<dbReference type="GO" id="GO:0008236">
    <property type="term" value="F:serine-type peptidase activity"/>
    <property type="evidence" value="ECO:0007669"/>
    <property type="project" value="InterPro"/>
</dbReference>
<dbReference type="EMBL" id="QKKF02022243">
    <property type="protein sequence ID" value="RZF38488.1"/>
    <property type="molecule type" value="Genomic_DNA"/>
</dbReference>
<feature type="domain" description="Dipeptidylpeptidase IV N-terminal" evidence="7">
    <location>
        <begin position="149"/>
        <end position="538"/>
    </location>
</feature>
<dbReference type="Proteomes" id="UP000291343">
    <property type="component" value="Unassembled WGS sequence"/>
</dbReference>
<evidence type="ECO:0000256" key="2">
    <source>
        <dbReference type="ARBA" id="ARBA00023180"/>
    </source>
</evidence>
<evidence type="ECO:0000313" key="9">
    <source>
        <dbReference type="Proteomes" id="UP000291343"/>
    </source>
</evidence>
<keyword evidence="5" id="KW-1133">Transmembrane helix</keyword>
<dbReference type="OrthoDB" id="16520at2759"/>
<evidence type="ECO:0000256" key="4">
    <source>
        <dbReference type="SAM" id="MobiDB-lite"/>
    </source>
</evidence>
<accession>A0A482WY99</accession>
<comment type="similarity">
    <text evidence="1">Belongs to the peptidase S9B family. DPPIV subfamily.</text>
</comment>
<feature type="domain" description="Peptidase S9 prolyl oligopeptidase catalytic" evidence="6">
    <location>
        <begin position="622"/>
        <end position="826"/>
    </location>
</feature>
<dbReference type="Gene3D" id="2.140.10.30">
    <property type="entry name" value="Dipeptidylpeptidase IV, N-terminal domain"/>
    <property type="match status" value="1"/>
</dbReference>
<dbReference type="InterPro" id="IPR001375">
    <property type="entry name" value="Peptidase_S9_cat"/>
</dbReference>
<evidence type="ECO:0000256" key="5">
    <source>
        <dbReference type="SAM" id="Phobius"/>
    </source>
</evidence>
<protein>
    <recommendedName>
        <fullName evidence="3">Venom dipeptidyl peptidase 4</fullName>
    </recommendedName>
</protein>
<keyword evidence="2" id="KW-0325">Glycoprotein</keyword>
<name>A0A482WY99_LAOST</name>
<comment type="caution">
    <text evidence="8">The sequence shown here is derived from an EMBL/GenBank/DDBJ whole genome shotgun (WGS) entry which is preliminary data.</text>
</comment>
<dbReference type="GO" id="GO:0005886">
    <property type="term" value="C:plasma membrane"/>
    <property type="evidence" value="ECO:0007669"/>
    <property type="project" value="TreeGrafter"/>
</dbReference>
<dbReference type="Pfam" id="PF00930">
    <property type="entry name" value="DPPIV_N"/>
    <property type="match status" value="1"/>
</dbReference>
<evidence type="ECO:0000313" key="8">
    <source>
        <dbReference type="EMBL" id="RZF38488.1"/>
    </source>
</evidence>
<keyword evidence="9" id="KW-1185">Reference proteome</keyword>
<dbReference type="STRING" id="195883.A0A482WY99"/>
<dbReference type="FunCoup" id="A0A482WY99">
    <property type="interactions" value="105"/>
</dbReference>
<dbReference type="FunFam" id="3.40.50.1820:FF:000003">
    <property type="entry name" value="Dipeptidyl peptidase 4"/>
    <property type="match status" value="1"/>
</dbReference>
<dbReference type="GO" id="GO:0008239">
    <property type="term" value="F:dipeptidyl-peptidase activity"/>
    <property type="evidence" value="ECO:0007669"/>
    <property type="project" value="TreeGrafter"/>
</dbReference>
<proteinExistence type="inferred from homology"/>
<sequence>MTGQQTQQQSPPPPQTRVNGSSTLEMGNSNQELLSKGKKGKLTIILISLIILAALVTLLFIALSGPTPEFTKDASPLILPVKSIALDDFLLGKLNPNRFNGSWVSDNEILYRDSELNVVLLNVAKRTRKVLLTSAAFPIIQNAFKFELSADKKYLYVAHSYQRLYRHSYLAYYEIFNLATKTSISISDTMGAPRQLQLVTWSPVGNALAYVYMNDIFYWPSVEMFMHEVRITRNGRTHTIHNGVPDWVYEEEVFSSNQAMWFSTDGKRLAFATFNDTTTPVMSIPYYGSPGNFAFQYTQSVNIRYPKPGRPNPEVSLQVADLESINMQIGTDQNIKMTSIPPPSDLAHSEPILQNVVWSSDTDLASIWMNRVQNKAVIKLCSLTTDPCKNVLSLEEPSGWIQMADSKPLFSSDGKSMVFIYSSDQGGNAGGYRHVQLVDLTSTAAKPVPLTKGKFTVTELLAWDEANREVYFLSNLEGFPGQLRVSKVSDDPRNSPHKEICVTCKSLTHDGRKCLYSGASFSKGASYYTQTCAGPYIPEIRIFEKNGKEIMLWDENNDLRQILSDVTLPTEKLLTVRLKEGFDAQVKLLLPPNMDMSGNTKYPLLINVYGGPDSNLVNERFNLDWNTYLTVNRSIIYGSIDARMSGLKGDKMLYAGYKKLGTVEVEDQINVTKYLQNNFNFIDAKKTAIWGWSYGGYVTVMALAKDKEDVFKCGIAVAPVTDWIYYDTIYTERYMGLPTVEDNLEGYASAALFGKVGNLRHKSLFLVHGTLDDNVHYQQSMMLAKVLEENDILFRQQEYPDEEHGLLGVRKHLYHSLEQFLGECFQLH</sequence>
<dbReference type="PANTHER" id="PTHR11731:SF154">
    <property type="entry name" value="VENOM DIPEPTIDYL PEPTIDASE 4-LIKE PROTEIN"/>
    <property type="match status" value="1"/>
</dbReference>
<feature type="compositionally biased region" description="Polar residues" evidence="4">
    <location>
        <begin position="17"/>
        <end position="27"/>
    </location>
</feature>
<dbReference type="Pfam" id="PF00326">
    <property type="entry name" value="Peptidase_S9"/>
    <property type="match status" value="1"/>
</dbReference>
<dbReference type="SMR" id="A0A482WY99"/>
<dbReference type="SUPFAM" id="SSF82171">
    <property type="entry name" value="DPP6 N-terminal domain-like"/>
    <property type="match status" value="1"/>
</dbReference>
<evidence type="ECO:0000259" key="6">
    <source>
        <dbReference type="Pfam" id="PF00326"/>
    </source>
</evidence>